<comment type="caution">
    <text evidence="4">The sequence shown here is derived from an EMBL/GenBank/DDBJ whole genome shotgun (WGS) entry which is preliminary data.</text>
</comment>
<evidence type="ECO:0000313" key="5">
    <source>
        <dbReference type="Proteomes" id="UP000306441"/>
    </source>
</evidence>
<dbReference type="Gene3D" id="3.40.50.12020">
    <property type="entry name" value="Uncharacterised protein family UPF0261, NN domain"/>
    <property type="match status" value="1"/>
</dbReference>
<feature type="domain" description="UPF0261" evidence="3">
    <location>
        <begin position="201"/>
        <end position="417"/>
    </location>
</feature>
<feature type="domain" description="UPF0261" evidence="2">
    <location>
        <begin position="24"/>
        <end position="193"/>
    </location>
</feature>
<dbReference type="Pfam" id="PF23189">
    <property type="entry name" value="UPF0261_C"/>
    <property type="match status" value="1"/>
</dbReference>
<dbReference type="Gene3D" id="3.40.50.12030">
    <property type="entry name" value="Uncharacterised protein family UPF0261, NC domain"/>
    <property type="match status" value="1"/>
</dbReference>
<dbReference type="CDD" id="cd15488">
    <property type="entry name" value="Tm-1-like"/>
    <property type="match status" value="1"/>
</dbReference>
<dbReference type="RefSeq" id="WP_136359886.1">
    <property type="nucleotide sequence ID" value="NZ_SSNY01000013.1"/>
</dbReference>
<dbReference type="InterPro" id="IPR044122">
    <property type="entry name" value="UPF0261_N"/>
</dbReference>
<dbReference type="EMBL" id="SSNY01000013">
    <property type="protein sequence ID" value="THF55114.1"/>
    <property type="molecule type" value="Genomic_DNA"/>
</dbReference>
<proteinExistence type="inferred from homology"/>
<evidence type="ECO:0000259" key="3">
    <source>
        <dbReference type="Pfam" id="PF23189"/>
    </source>
</evidence>
<evidence type="ECO:0000313" key="4">
    <source>
        <dbReference type="EMBL" id="THF55114.1"/>
    </source>
</evidence>
<dbReference type="PANTHER" id="PTHR31862:SF1">
    <property type="entry name" value="UPF0261 DOMAIN PROTEIN (AFU_ORTHOLOGUE AFUA_1G10120)"/>
    <property type="match status" value="1"/>
</dbReference>
<organism evidence="4 5">
    <name type="scientific">Ollibium composti</name>
    <dbReference type="NCBI Taxonomy" id="2675109"/>
    <lineage>
        <taxon>Bacteria</taxon>
        <taxon>Pseudomonadati</taxon>
        <taxon>Pseudomonadota</taxon>
        <taxon>Alphaproteobacteria</taxon>
        <taxon>Hyphomicrobiales</taxon>
        <taxon>Phyllobacteriaceae</taxon>
        <taxon>Ollibium</taxon>
    </lineage>
</organism>
<dbReference type="NCBIfam" id="NF002673">
    <property type="entry name" value="PRK02399.1-1"/>
    <property type="match status" value="1"/>
</dbReference>
<dbReference type="PIRSF" id="PIRSF033271">
    <property type="entry name" value="UCP033271"/>
    <property type="match status" value="1"/>
</dbReference>
<keyword evidence="5" id="KW-1185">Reference proteome</keyword>
<dbReference type="InterPro" id="IPR051353">
    <property type="entry name" value="Tobamovirus_resist_UPF0261"/>
</dbReference>
<dbReference type="HAMAP" id="MF_00677">
    <property type="entry name" value="UPF0261"/>
    <property type="match status" value="1"/>
</dbReference>
<dbReference type="Pfam" id="PF06792">
    <property type="entry name" value="UPF0261"/>
    <property type="match status" value="1"/>
</dbReference>
<evidence type="ECO:0000256" key="1">
    <source>
        <dbReference type="HAMAP-Rule" id="MF_00677"/>
    </source>
</evidence>
<dbReference type="NCBIfam" id="NF002675">
    <property type="entry name" value="PRK02399.1-3"/>
    <property type="match status" value="1"/>
</dbReference>
<accession>A0ABY2Q3F4</accession>
<reference evidence="4 5" key="1">
    <citation type="submission" date="2019-04" db="EMBL/GenBank/DDBJ databases">
        <title>Mesorhizobium composti sp. nov., isolated from compost.</title>
        <authorList>
            <person name="Lin S.-Y."/>
            <person name="Hameed A."/>
            <person name="Hsieh Y.-T."/>
            <person name="Young C.-C."/>
        </authorList>
    </citation>
    <scope>NUCLEOTIDE SEQUENCE [LARGE SCALE GENOMIC DNA]</scope>
    <source>
        <strain evidence="4 5">CC-YTH430</strain>
    </source>
</reference>
<gene>
    <name evidence="4" type="ORF">E6C48_19705</name>
</gene>
<evidence type="ECO:0000259" key="2">
    <source>
        <dbReference type="Pfam" id="PF06792"/>
    </source>
</evidence>
<dbReference type="PANTHER" id="PTHR31862">
    <property type="entry name" value="UPF0261 DOMAIN PROTEIN (AFU_ORTHOLOGUE AFUA_1G10120)"/>
    <property type="match status" value="1"/>
</dbReference>
<dbReference type="InterPro" id="IPR008322">
    <property type="entry name" value="UPF0261"/>
</dbReference>
<dbReference type="NCBIfam" id="NF002674">
    <property type="entry name" value="PRK02399.1-2"/>
    <property type="match status" value="1"/>
</dbReference>
<name>A0ABY2Q3F4_9HYPH</name>
<dbReference type="Proteomes" id="UP000306441">
    <property type="component" value="Unassembled WGS sequence"/>
</dbReference>
<dbReference type="InterPro" id="IPR056778">
    <property type="entry name" value="UPF0261_C"/>
</dbReference>
<sequence>MPAHWNCTSRRAARTSLGEGDVVKRIYVVGTADTKGEELAYLADIIAASGAAVARVDVGTRGALVPVDVAARDVAAWHPDGTSAALVSNDRGTAVAAMGEAFARFAASRHDIAGIIGIGGGGGTSIVTAGMRALPLGLPKIMVSTLASGDTAPYVDVSDIVMMPSVTDMAGLNRLSRTVLHNAAQAIVGMAAHPAPAVEGKPALGLTMFGVTTPCVTAMVEKLRADYDCMVFHATGTGGRTMEKLADSGLLSGVLDITTTEVCDLLFGGVLPATPDRFGAIARTKLPYVGSVGALDMVNFWAPSTVPEKYRDRLFYPHNPNVTLMRTTADECRQIGEWIGERLSRCEGPVRFLIPEKGVSALDIEGGAFFDPQADAALFEAIERTIRPTADRRIERLPLHINDPAFAEAAVAAFREIASH</sequence>
<comment type="similarity">
    <text evidence="1">Belongs to the UPF0261 family.</text>
</comment>
<protein>
    <recommendedName>
        <fullName evidence="1">UPF0261 protein E6C48_19705</fullName>
    </recommendedName>
</protein>